<dbReference type="SUPFAM" id="SSF51735">
    <property type="entry name" value="NAD(P)-binding Rossmann-fold domains"/>
    <property type="match status" value="1"/>
</dbReference>
<feature type="domain" description="Ketoreductase" evidence="4">
    <location>
        <begin position="5"/>
        <end position="183"/>
    </location>
</feature>
<dbReference type="RefSeq" id="WP_274266235.1">
    <property type="nucleotide sequence ID" value="NZ_CP117880.1"/>
</dbReference>
<dbReference type="PROSITE" id="PS00061">
    <property type="entry name" value="ADH_SHORT"/>
    <property type="match status" value="1"/>
</dbReference>
<reference evidence="5 6" key="1">
    <citation type="submission" date="2023-02" db="EMBL/GenBank/DDBJ databases">
        <title>Genome sequence of Sphingobacterium sp. KACC 22765.</title>
        <authorList>
            <person name="Kim S."/>
            <person name="Heo J."/>
            <person name="Kwon S.-W."/>
        </authorList>
    </citation>
    <scope>NUCLEOTIDE SEQUENCE [LARGE SCALE GENOMIC DNA]</scope>
    <source>
        <strain evidence="5 6">KACC 22765</strain>
    </source>
</reference>
<accession>A0ABY7WCX0</accession>
<evidence type="ECO:0000259" key="4">
    <source>
        <dbReference type="SMART" id="SM00822"/>
    </source>
</evidence>
<keyword evidence="6" id="KW-1185">Reference proteome</keyword>
<dbReference type="CDD" id="cd05374">
    <property type="entry name" value="17beta-HSD-like_SDR_c"/>
    <property type="match status" value="1"/>
</dbReference>
<organism evidence="5 6">
    <name type="scientific">Sphingobacterium oryzagri</name>
    <dbReference type="NCBI Taxonomy" id="3025669"/>
    <lineage>
        <taxon>Bacteria</taxon>
        <taxon>Pseudomonadati</taxon>
        <taxon>Bacteroidota</taxon>
        <taxon>Sphingobacteriia</taxon>
        <taxon>Sphingobacteriales</taxon>
        <taxon>Sphingobacteriaceae</taxon>
        <taxon>Sphingobacterium</taxon>
    </lineage>
</organism>
<dbReference type="InterPro" id="IPR020904">
    <property type="entry name" value="Sc_DH/Rdtase_CS"/>
</dbReference>
<dbReference type="PRINTS" id="PR00081">
    <property type="entry name" value="GDHRDH"/>
</dbReference>
<sequence>MKKQRTWFITGASKGFGLALTKLALSQGDNVISTSRNGDALRAAVGEHGANFLPLQVDITADSAVKQAIDHAIQHFGQIDVVVNNAGYSLVGSVEEMDDAAFRETMDVNLFATVHVIRHIMPHFRAQQTGHIINIASIAGYYGIPCAASYNAAKFAVVGLSEGLAKEVEPLGIHVTVIAPGEFRTNFMDKGSIKYVENRIPIYGIDEAEESWTASSGQQLGDPEKLVKIITEIVAMEKPPKRLLLGPDAYAMYTEQKATETEEIEQWKSTTLSTNFD</sequence>
<evidence type="ECO:0000256" key="3">
    <source>
        <dbReference type="RuleBase" id="RU000363"/>
    </source>
</evidence>
<dbReference type="PANTHER" id="PTHR43976">
    <property type="entry name" value="SHORT CHAIN DEHYDROGENASE"/>
    <property type="match status" value="1"/>
</dbReference>
<dbReference type="InterPro" id="IPR057326">
    <property type="entry name" value="KR_dom"/>
</dbReference>
<dbReference type="Pfam" id="PF00106">
    <property type="entry name" value="adh_short"/>
    <property type="match status" value="1"/>
</dbReference>
<proteinExistence type="inferred from homology"/>
<dbReference type="Gene3D" id="3.40.50.720">
    <property type="entry name" value="NAD(P)-binding Rossmann-like Domain"/>
    <property type="match status" value="1"/>
</dbReference>
<dbReference type="InterPro" id="IPR051911">
    <property type="entry name" value="SDR_oxidoreductase"/>
</dbReference>
<evidence type="ECO:0000256" key="2">
    <source>
        <dbReference type="ARBA" id="ARBA00023002"/>
    </source>
</evidence>
<dbReference type="PANTHER" id="PTHR43976:SF16">
    <property type="entry name" value="SHORT-CHAIN DEHYDROGENASE_REDUCTASE FAMILY PROTEIN"/>
    <property type="match status" value="1"/>
</dbReference>
<keyword evidence="2" id="KW-0560">Oxidoreductase</keyword>
<name>A0ABY7WCX0_9SPHI</name>
<dbReference type="InterPro" id="IPR036291">
    <property type="entry name" value="NAD(P)-bd_dom_sf"/>
</dbReference>
<protein>
    <submittedName>
        <fullName evidence="5">SDR family NAD(P)-dependent oxidoreductase</fullName>
    </submittedName>
</protein>
<comment type="similarity">
    <text evidence="1 3">Belongs to the short-chain dehydrogenases/reductases (SDR) family.</text>
</comment>
<gene>
    <name evidence="5" type="ORF">PQ465_14505</name>
</gene>
<dbReference type="Proteomes" id="UP001221558">
    <property type="component" value="Chromosome"/>
</dbReference>
<dbReference type="PRINTS" id="PR00080">
    <property type="entry name" value="SDRFAMILY"/>
</dbReference>
<dbReference type="InterPro" id="IPR002347">
    <property type="entry name" value="SDR_fam"/>
</dbReference>
<evidence type="ECO:0000313" key="5">
    <source>
        <dbReference type="EMBL" id="WDF67507.1"/>
    </source>
</evidence>
<evidence type="ECO:0000256" key="1">
    <source>
        <dbReference type="ARBA" id="ARBA00006484"/>
    </source>
</evidence>
<dbReference type="SMART" id="SM00822">
    <property type="entry name" value="PKS_KR"/>
    <property type="match status" value="1"/>
</dbReference>
<dbReference type="EMBL" id="CP117880">
    <property type="protein sequence ID" value="WDF67507.1"/>
    <property type="molecule type" value="Genomic_DNA"/>
</dbReference>
<evidence type="ECO:0000313" key="6">
    <source>
        <dbReference type="Proteomes" id="UP001221558"/>
    </source>
</evidence>